<dbReference type="Pfam" id="PF00168">
    <property type="entry name" value="C2"/>
    <property type="match status" value="1"/>
</dbReference>
<dbReference type="GO" id="GO:0045055">
    <property type="term" value="P:regulated exocytosis"/>
    <property type="evidence" value="ECO:0007669"/>
    <property type="project" value="TreeGrafter"/>
</dbReference>
<feature type="compositionally biased region" description="Polar residues" evidence="7">
    <location>
        <begin position="839"/>
        <end position="856"/>
    </location>
</feature>
<feature type="region of interest" description="Disordered" evidence="7">
    <location>
        <begin position="373"/>
        <end position="553"/>
    </location>
</feature>
<feature type="compositionally biased region" description="Polar residues" evidence="7">
    <location>
        <begin position="1070"/>
        <end position="1088"/>
    </location>
</feature>
<dbReference type="SUPFAM" id="SSF144270">
    <property type="entry name" value="Eferin C-derminal domain-like"/>
    <property type="match status" value="1"/>
</dbReference>
<dbReference type="GO" id="GO:0030141">
    <property type="term" value="C:secretory granule"/>
    <property type="evidence" value="ECO:0007669"/>
    <property type="project" value="TreeGrafter"/>
</dbReference>
<feature type="compositionally biased region" description="Low complexity" evidence="7">
    <location>
        <begin position="247"/>
        <end position="289"/>
    </location>
</feature>
<evidence type="ECO:0000256" key="3">
    <source>
        <dbReference type="ARBA" id="ARBA00022553"/>
    </source>
</evidence>
<feature type="compositionally biased region" description="Low complexity" evidence="7">
    <location>
        <begin position="779"/>
        <end position="789"/>
    </location>
</feature>
<dbReference type="GO" id="GO:0005739">
    <property type="term" value="C:mitochondrion"/>
    <property type="evidence" value="ECO:0007669"/>
    <property type="project" value="TreeGrafter"/>
</dbReference>
<dbReference type="FunFam" id="2.60.40.150:FF:000070">
    <property type="entry name" value="rab11 family-interacting protein 2 isoform X1"/>
    <property type="match status" value="1"/>
</dbReference>
<dbReference type="PANTHER" id="PTHR15746">
    <property type="entry name" value="RAB11-RELATED"/>
    <property type="match status" value="1"/>
</dbReference>
<evidence type="ECO:0000256" key="2">
    <source>
        <dbReference type="ARBA" id="ARBA00022448"/>
    </source>
</evidence>
<dbReference type="InterPro" id="IPR037245">
    <property type="entry name" value="FIP-RBD_C_sf"/>
</dbReference>
<feature type="compositionally biased region" description="Low complexity" evidence="7">
    <location>
        <begin position="536"/>
        <end position="547"/>
    </location>
</feature>
<protein>
    <submittedName>
        <fullName evidence="10">Rab11 family-interacting protein 1-like</fullName>
    </submittedName>
</protein>
<reference evidence="10" key="2">
    <citation type="submission" date="2025-08" db="UniProtKB">
        <authorList>
            <consortium name="Ensembl"/>
        </authorList>
    </citation>
    <scope>IDENTIFICATION</scope>
</reference>
<feature type="compositionally biased region" description="Acidic residues" evidence="7">
    <location>
        <begin position="214"/>
        <end position="224"/>
    </location>
</feature>
<proteinExistence type="predicted"/>
<comment type="subcellular location">
    <subcellularLocation>
        <location evidence="1">Recycling endosome</location>
    </subcellularLocation>
</comment>
<feature type="compositionally biased region" description="Basic and acidic residues" evidence="7">
    <location>
        <begin position="871"/>
        <end position="883"/>
    </location>
</feature>
<dbReference type="PROSITE" id="PS50004">
    <property type="entry name" value="C2"/>
    <property type="match status" value="1"/>
</dbReference>
<keyword evidence="4" id="KW-0967">Endosome</keyword>
<name>A0A671W4R5_SPAAU</name>
<feature type="region of interest" description="Disordered" evidence="7">
    <location>
        <begin position="779"/>
        <end position="814"/>
    </location>
</feature>
<dbReference type="GO" id="GO:0045335">
    <property type="term" value="C:phagocytic vesicle"/>
    <property type="evidence" value="ECO:0007669"/>
    <property type="project" value="TreeGrafter"/>
</dbReference>
<evidence type="ECO:0000256" key="4">
    <source>
        <dbReference type="ARBA" id="ARBA00022753"/>
    </source>
</evidence>
<keyword evidence="2" id="KW-0813">Transport</keyword>
<feature type="compositionally biased region" description="Low complexity" evidence="7">
    <location>
        <begin position="495"/>
        <end position="508"/>
    </location>
</feature>
<dbReference type="Ensembl" id="ENSSAUT00010035398.1">
    <property type="protein sequence ID" value="ENSSAUP00010033594.1"/>
    <property type="gene ID" value="ENSSAUG00010014266.1"/>
</dbReference>
<dbReference type="InterPro" id="IPR019018">
    <property type="entry name" value="Rab-bd_FIP-RBD"/>
</dbReference>
<evidence type="ECO:0000313" key="11">
    <source>
        <dbReference type="Proteomes" id="UP000472265"/>
    </source>
</evidence>
<dbReference type="InterPro" id="IPR037789">
    <property type="entry name" value="FIP_classI"/>
</dbReference>
<feature type="compositionally biased region" description="Polar residues" evidence="7">
    <location>
        <begin position="934"/>
        <end position="972"/>
    </location>
</feature>
<dbReference type="GeneTree" id="ENSGT00940000158783"/>
<dbReference type="OrthoDB" id="8956628at2759"/>
<feature type="region of interest" description="Disordered" evidence="7">
    <location>
        <begin position="1337"/>
        <end position="1374"/>
    </location>
</feature>
<evidence type="ECO:0000313" key="10">
    <source>
        <dbReference type="Ensembl" id="ENSSAUP00010033594.1"/>
    </source>
</evidence>
<feature type="compositionally biased region" description="Basic and acidic residues" evidence="7">
    <location>
        <begin position="456"/>
        <end position="472"/>
    </location>
</feature>
<dbReference type="GO" id="GO:0031267">
    <property type="term" value="F:small GTPase binding"/>
    <property type="evidence" value="ECO:0007669"/>
    <property type="project" value="InterPro"/>
</dbReference>
<feature type="coiled-coil region" evidence="6">
    <location>
        <begin position="1440"/>
        <end position="1467"/>
    </location>
</feature>
<keyword evidence="11" id="KW-1185">Reference proteome</keyword>
<evidence type="ECO:0000256" key="1">
    <source>
        <dbReference type="ARBA" id="ARBA00004172"/>
    </source>
</evidence>
<dbReference type="Gene3D" id="2.60.40.150">
    <property type="entry name" value="C2 domain"/>
    <property type="match status" value="1"/>
</dbReference>
<gene>
    <name evidence="10" type="primary">rab11fip5a</name>
</gene>
<keyword evidence="6" id="KW-0175">Coiled coil</keyword>
<evidence type="ECO:0000259" key="8">
    <source>
        <dbReference type="PROSITE" id="PS50004"/>
    </source>
</evidence>
<feature type="compositionally biased region" description="Polar residues" evidence="7">
    <location>
        <begin position="301"/>
        <end position="310"/>
    </location>
</feature>
<dbReference type="PROSITE" id="PS51511">
    <property type="entry name" value="FIP_RBD"/>
    <property type="match status" value="1"/>
</dbReference>
<keyword evidence="3" id="KW-0597">Phosphoprotein</keyword>
<dbReference type="GO" id="GO:0005769">
    <property type="term" value="C:early endosome"/>
    <property type="evidence" value="ECO:0007669"/>
    <property type="project" value="TreeGrafter"/>
</dbReference>
<dbReference type="InterPro" id="IPR000008">
    <property type="entry name" value="C2_dom"/>
</dbReference>
<feature type="compositionally biased region" description="Basic and acidic residues" evidence="7">
    <location>
        <begin position="479"/>
        <end position="494"/>
    </location>
</feature>
<dbReference type="GO" id="GO:0015031">
    <property type="term" value="P:protein transport"/>
    <property type="evidence" value="ECO:0007669"/>
    <property type="project" value="UniProtKB-KW"/>
</dbReference>
<keyword evidence="5" id="KW-0653">Protein transport</keyword>
<dbReference type="InterPro" id="IPR035892">
    <property type="entry name" value="C2_domain_sf"/>
</dbReference>
<accession>A0A671W4R5</accession>
<feature type="region of interest" description="Disordered" evidence="7">
    <location>
        <begin position="203"/>
        <end position="314"/>
    </location>
</feature>
<feature type="compositionally biased region" description="Polar residues" evidence="7">
    <location>
        <begin position="790"/>
        <end position="799"/>
    </location>
</feature>
<feature type="region of interest" description="Disordered" evidence="7">
    <location>
        <begin position="623"/>
        <end position="649"/>
    </location>
</feature>
<dbReference type="InParanoid" id="A0A671W4R5"/>
<feature type="domain" description="FIP-RBD" evidence="9">
    <location>
        <begin position="1441"/>
        <end position="1503"/>
    </location>
</feature>
<reference evidence="10" key="1">
    <citation type="submission" date="2021-04" db="EMBL/GenBank/DDBJ databases">
        <authorList>
            <consortium name="Wellcome Sanger Institute Data Sharing"/>
        </authorList>
    </citation>
    <scope>NUCLEOTIDE SEQUENCE [LARGE SCALE GENOMIC DNA]</scope>
</reference>
<dbReference type="Pfam" id="PF09457">
    <property type="entry name" value="RBD-FIP"/>
    <property type="match status" value="1"/>
</dbReference>
<evidence type="ECO:0000256" key="7">
    <source>
        <dbReference type="SAM" id="MobiDB-lite"/>
    </source>
</evidence>
<evidence type="ECO:0000256" key="6">
    <source>
        <dbReference type="SAM" id="Coils"/>
    </source>
</evidence>
<feature type="compositionally biased region" description="Low complexity" evidence="7">
    <location>
        <begin position="800"/>
        <end position="813"/>
    </location>
</feature>
<sequence>MSSLTVEDDQKWLPTHVQVTVLRGRGLRGKGKHGTSDVYTIIQLGKEKYSTGVAEKTTEPEWREECSFELHPGVLDTGGRSGYPAGSNELVLTVMHRAVMGMDVFLGQAVIQLDKLFLESRCAKNEWYRLNSKTGKKEKERGDIQVTIQFTRNNLTASMYDLVMKDKSASTFVKLKERIKGKRRSSDDDASSAVLPGGYGTLCRMRQRLPSDGGGEEDYEDDEGGEARRSKMRTFFLRGKLRKSSDTRSSTSLGSESSESSSRGGSLSPTAGISVVVSDLSNSPSNSSNLTADNSPEHTGDTSPKSSSSLKCEYGDDPGEITIAVPLPTVYVNGSHVYDVQPLDPGSGKPAGSLGLGLLQKSLPLSMSLQNLSPRAKTDLPKGPVGDGRRWSFDKPDEEEKAAIAAALEQSGPMLADEEEEEEEQVRQAAPPKVASSAVESESRGKKQRRNLFSHGKSESAGKGHSQSRDESEQASAVTEEKHRGWFGSKDSHSKPSLVVSPKVVPSTDPHPPPLPPSHHPSGPPVDPLVSPLHHSNPFSPSQSTSPPLSPCNPFFSLLQHNPFYEDMLTAQPLKPSLPPLPYLSSSRPPIATLFPQASNPNTTLTLTGSIDDTDARSDVMAKVEKQPLPPTPAEGVTPLSRRPSNPFMSVGELEADSEWDESFEAFAAGRLQSPEDLTTDCKTQQNTLSDDPLEHCNNKGALLPVTDDTLLHQPYADFGFEAHKANSQVTNTNMHHFDSFAQFLETIPEHTSFESENTTLNTSPNSAELAACTETNQANNTANTNDTNMHQASSVKLNSSSPDPGSSGLGSSAEEDFLSCVSSYSDKFSASSSEEAETQNFENINFEKSSESTVVKPSESEDDIIDSSVDVDRHGDVDEKVDLTVLEQPSITESETPKLSELQPKSNVSLESDNEHREEETGEFDRSLAEVLNDSSVSESNTNNEMTSRPSLDIRTSSPDVRQSSVDTESTPLEVKDASSPLPYGLDLLNTSRTGNSPCHGFDDVPELSELEPKSIVSSKSDNEHEEKDEGEPNGSEVLKDSSVSVSIPTEVVTPVDELCSTRPSLHIVTSSPEVRQSSSDIESNTLGGKEASSPLTFGFDLLNTSSIANSPSKGFDDTLSHTRASDLSSSSFLQSLYVSIDSEDYQTCVSHPASEFSMDSYQNETLHSANSTLCGELSEIQTTVDAASDQQLSTNACKPSIEEVNQTDPAQDFGAEERTATLEPSFTMDGDFDFLPVALTDSQRKITEGGIDEFSKCPQVQSAPLHRSHSEGTLTPALDEILLPSFGSDPGAIQEFSSADPCPDLPPLTSFAPSLTPDSSSFPVALCSLSPLANATARSPPSVARAAAPKPIAEETQQEQAANQENSPHPVKPLTTAMLADEKRTEGRSVLATGLEKLKSTIHPGRSSQLSEQEADKKKCLVTEGAGSYYHLNHSELVALLVQREADLERQKAEFERQKLLLAKREVELRKLKPQVRDLEDYIDTLLVRIMEQKPTLLQVRTKLK</sequence>
<feature type="compositionally biased region" description="Basic and acidic residues" evidence="7">
    <location>
        <begin position="914"/>
        <end position="929"/>
    </location>
</feature>
<dbReference type="SUPFAM" id="SSF49562">
    <property type="entry name" value="C2 domain (Calcium/lipid-binding domain, CaLB)"/>
    <property type="match status" value="1"/>
</dbReference>
<dbReference type="GO" id="GO:0055037">
    <property type="term" value="C:recycling endosome"/>
    <property type="evidence" value="ECO:0007669"/>
    <property type="project" value="UniProtKB-SubCell"/>
</dbReference>
<dbReference type="Gene3D" id="1.20.5.2440">
    <property type="match status" value="1"/>
</dbReference>
<feature type="domain" description="C2" evidence="8">
    <location>
        <begin position="1"/>
        <end position="128"/>
    </location>
</feature>
<reference evidence="10" key="3">
    <citation type="submission" date="2025-09" db="UniProtKB">
        <authorList>
            <consortium name="Ensembl"/>
        </authorList>
    </citation>
    <scope>IDENTIFICATION</scope>
</reference>
<dbReference type="SMART" id="SM00239">
    <property type="entry name" value="C2"/>
    <property type="match status" value="1"/>
</dbReference>
<feature type="region of interest" description="Disordered" evidence="7">
    <location>
        <begin position="1070"/>
        <end position="1091"/>
    </location>
</feature>
<feature type="compositionally biased region" description="Low complexity" evidence="7">
    <location>
        <begin position="1337"/>
        <end position="1368"/>
    </location>
</feature>
<dbReference type="OMA" id="DYLTCDS"/>
<organism evidence="10 11">
    <name type="scientific">Sparus aurata</name>
    <name type="common">Gilthead sea bream</name>
    <dbReference type="NCBI Taxonomy" id="8175"/>
    <lineage>
        <taxon>Eukaryota</taxon>
        <taxon>Metazoa</taxon>
        <taxon>Chordata</taxon>
        <taxon>Craniata</taxon>
        <taxon>Vertebrata</taxon>
        <taxon>Euteleostomi</taxon>
        <taxon>Actinopterygii</taxon>
        <taxon>Neopterygii</taxon>
        <taxon>Teleostei</taxon>
        <taxon>Neoteleostei</taxon>
        <taxon>Acanthomorphata</taxon>
        <taxon>Eupercaria</taxon>
        <taxon>Spariformes</taxon>
        <taxon>Sparidae</taxon>
        <taxon>Sparus</taxon>
    </lineage>
</organism>
<dbReference type="Proteomes" id="UP000472265">
    <property type="component" value="Chromosome 16"/>
</dbReference>
<evidence type="ECO:0000259" key="9">
    <source>
        <dbReference type="PROSITE" id="PS51511"/>
    </source>
</evidence>
<evidence type="ECO:0000256" key="5">
    <source>
        <dbReference type="ARBA" id="ARBA00022927"/>
    </source>
</evidence>
<feature type="compositionally biased region" description="Pro residues" evidence="7">
    <location>
        <begin position="509"/>
        <end position="527"/>
    </location>
</feature>
<feature type="region of interest" description="Disordered" evidence="7">
    <location>
        <begin position="834"/>
        <end position="1048"/>
    </location>
</feature>
<dbReference type="PANTHER" id="PTHR15746:SF14">
    <property type="entry name" value="RAB11 FAMILY-INTERACTING PROTEIN 5"/>
    <property type="match status" value="1"/>
</dbReference>